<evidence type="ECO:0000313" key="4">
    <source>
        <dbReference type="Proteomes" id="UP000324629"/>
    </source>
</evidence>
<feature type="compositionally biased region" description="Polar residues" evidence="1">
    <location>
        <begin position="232"/>
        <end position="241"/>
    </location>
</feature>
<protein>
    <recommendedName>
        <fullName evidence="2">DUF7083 domain-containing protein</fullName>
    </recommendedName>
</protein>
<gene>
    <name evidence="3" type="ORF">DEA37_0005280</name>
</gene>
<feature type="domain" description="DUF7083" evidence="2">
    <location>
        <begin position="52"/>
        <end position="136"/>
    </location>
</feature>
<evidence type="ECO:0000313" key="3">
    <source>
        <dbReference type="EMBL" id="KAA3675813.1"/>
    </source>
</evidence>
<dbReference type="Pfam" id="PF23309">
    <property type="entry name" value="DUF7083"/>
    <property type="match status" value="1"/>
</dbReference>
<dbReference type="PANTHER" id="PTHR36943">
    <property type="entry name" value="CCHC-TYPE DOMAIN-CONTAINING PROTEIN"/>
    <property type="match status" value="1"/>
</dbReference>
<reference evidence="3 4" key="1">
    <citation type="journal article" date="2019" name="Gigascience">
        <title>Whole-genome sequence of the oriental lung fluke Paragonimus westermani.</title>
        <authorList>
            <person name="Oey H."/>
            <person name="Zakrzewski M."/>
            <person name="Narain K."/>
            <person name="Devi K.R."/>
            <person name="Agatsuma T."/>
            <person name="Nawaratna S."/>
            <person name="Gobert G.N."/>
            <person name="Jones M.K."/>
            <person name="Ragan M.A."/>
            <person name="McManus D.P."/>
            <person name="Krause L."/>
        </authorList>
    </citation>
    <scope>NUCLEOTIDE SEQUENCE [LARGE SCALE GENOMIC DNA]</scope>
    <source>
        <strain evidence="3 4">IND2009</strain>
    </source>
</reference>
<keyword evidence="4" id="KW-1185">Reference proteome</keyword>
<dbReference type="EMBL" id="QNGE01002300">
    <property type="protein sequence ID" value="KAA3675813.1"/>
    <property type="molecule type" value="Genomic_DNA"/>
</dbReference>
<name>A0A5J4NJZ6_9TREM</name>
<feature type="region of interest" description="Disordered" evidence="1">
    <location>
        <begin position="228"/>
        <end position="248"/>
    </location>
</feature>
<dbReference type="AlphaFoldDB" id="A0A5J4NJZ6"/>
<proteinExistence type="predicted"/>
<comment type="caution">
    <text evidence="3">The sequence shown here is derived from an EMBL/GenBank/DDBJ whole genome shotgun (WGS) entry which is preliminary data.</text>
</comment>
<accession>A0A5J4NJZ6</accession>
<evidence type="ECO:0000259" key="2">
    <source>
        <dbReference type="Pfam" id="PF23309"/>
    </source>
</evidence>
<organism evidence="3 4">
    <name type="scientific">Paragonimus westermani</name>
    <dbReference type="NCBI Taxonomy" id="34504"/>
    <lineage>
        <taxon>Eukaryota</taxon>
        <taxon>Metazoa</taxon>
        <taxon>Spiralia</taxon>
        <taxon>Lophotrochozoa</taxon>
        <taxon>Platyhelminthes</taxon>
        <taxon>Trematoda</taxon>
        <taxon>Digenea</taxon>
        <taxon>Plagiorchiida</taxon>
        <taxon>Troglotremata</taxon>
        <taxon>Troglotrematidae</taxon>
        <taxon>Paragonimus</taxon>
    </lineage>
</organism>
<dbReference type="InterPro" id="IPR055510">
    <property type="entry name" value="DUF7083"/>
</dbReference>
<sequence length="366" mass="41824">MTISMEQMQALLQQQQKIFEQSQAKLIEMLTQKFSSQSLGVANEDQLPTPESMIQQVSEFHFDAIGGVTFDSWFHKYEDIFRVEMVQLFEDEKVRLLLRRLGTTEHERFVNFILPKHPKNLTFEKTARTLSQIFDAASDITLISRDIWRKLGRPPLLPTHHTARDASGRTLKLAGEVTCEVTFGDSRIEACCFVTDHPGLDIPSLGWMYDLELLDQPVNSLCDQMKIHSRSETQPSRNTPRGISRADVCSDGKFAQGSTISDHHQSHPPTKYIRGQDKWTPAVILKRKRKVIYEVIVREDTWRRHVDQLRRNPGLLPSEPDPASLHWDNLLDTFDLKRGLAGRCQSPARQHQASLLLDGSNEQGSS</sequence>
<evidence type="ECO:0000256" key="1">
    <source>
        <dbReference type="SAM" id="MobiDB-lite"/>
    </source>
</evidence>
<dbReference type="PANTHER" id="PTHR36943:SF1">
    <property type="entry name" value="CCHC-TYPE DOMAIN-CONTAINING PROTEIN"/>
    <property type="match status" value="1"/>
</dbReference>
<dbReference type="Proteomes" id="UP000324629">
    <property type="component" value="Unassembled WGS sequence"/>
</dbReference>